<name>A0A816DAL2_9BILA</name>
<dbReference type="EMBL" id="CAJOBA010002069">
    <property type="protein sequence ID" value="CAF3628245.1"/>
    <property type="molecule type" value="Genomic_DNA"/>
</dbReference>
<dbReference type="GO" id="GO:0008270">
    <property type="term" value="F:zinc ion binding"/>
    <property type="evidence" value="ECO:0007669"/>
    <property type="project" value="UniProtKB-KW"/>
</dbReference>
<keyword evidence="4" id="KW-0862">Zinc</keyword>
<dbReference type="Proteomes" id="UP000677228">
    <property type="component" value="Unassembled WGS sequence"/>
</dbReference>
<dbReference type="GO" id="GO:0005634">
    <property type="term" value="C:nucleus"/>
    <property type="evidence" value="ECO:0007669"/>
    <property type="project" value="UniProtKB-SubCell"/>
</dbReference>
<gene>
    <name evidence="8" type="ORF">GPM918_LOCUS44425</name>
    <name evidence="7" type="ORF">OVA965_LOCUS6752</name>
    <name evidence="10" type="ORF">SRO942_LOCUS46278</name>
    <name evidence="9" type="ORF">TMI583_LOCUS6748</name>
</gene>
<keyword evidence="2" id="KW-0479">Metal-binding</keyword>
<dbReference type="SUPFAM" id="SSF53098">
    <property type="entry name" value="Ribonuclease H-like"/>
    <property type="match status" value="1"/>
</dbReference>
<accession>A0A816DAL2</accession>
<evidence type="ECO:0000313" key="8">
    <source>
        <dbReference type="EMBL" id="CAF1632395.1"/>
    </source>
</evidence>
<dbReference type="EMBL" id="CAJNOQ010044065">
    <property type="protein sequence ID" value="CAF1632395.1"/>
    <property type="molecule type" value="Genomic_DNA"/>
</dbReference>
<keyword evidence="11" id="KW-1185">Reference proteome</keyword>
<protein>
    <submittedName>
        <fullName evidence="8">Uncharacterized protein</fullName>
    </submittedName>
</protein>
<feature type="compositionally biased region" description="Acidic residues" evidence="6">
    <location>
        <begin position="163"/>
        <end position="172"/>
    </location>
</feature>
<organism evidence="8 11">
    <name type="scientific">Didymodactylos carnosus</name>
    <dbReference type="NCBI Taxonomy" id="1234261"/>
    <lineage>
        <taxon>Eukaryota</taxon>
        <taxon>Metazoa</taxon>
        <taxon>Spiralia</taxon>
        <taxon>Gnathifera</taxon>
        <taxon>Rotifera</taxon>
        <taxon>Eurotatoria</taxon>
        <taxon>Bdelloidea</taxon>
        <taxon>Philodinida</taxon>
        <taxon>Philodinidae</taxon>
        <taxon>Didymodactylos</taxon>
    </lineage>
</organism>
<reference evidence="8" key="1">
    <citation type="submission" date="2021-02" db="EMBL/GenBank/DDBJ databases">
        <authorList>
            <person name="Nowell W R."/>
        </authorList>
    </citation>
    <scope>NUCLEOTIDE SEQUENCE</scope>
</reference>
<evidence type="ECO:0000313" key="7">
    <source>
        <dbReference type="EMBL" id="CAF0843199.1"/>
    </source>
</evidence>
<sequence length="187" mass="21737">VNREDTKIFVKATVGSYSCPSRSIIRKKLKQLYKIERQKLKTSLESVKSFSITTHVWTNRKQERCFTLTGYYFEDDNLDRIKHTILSFKSFNRSHTADRYASKIKKELEKLNLESKTFTMTTDGTANVTNMCTILEITNGIKPIYCQVTLDLQYSTEYSDDNIDLEQMTEGDDQNKSGYESSEEIMN</sequence>
<evidence type="ECO:0000256" key="1">
    <source>
        <dbReference type="ARBA" id="ARBA00004123"/>
    </source>
</evidence>
<comment type="caution">
    <text evidence="8">The sequence shown here is derived from an EMBL/GenBank/DDBJ whole genome shotgun (WGS) entry which is preliminary data.</text>
</comment>
<dbReference type="PANTHER" id="PTHR46481:SF10">
    <property type="entry name" value="ZINC FINGER BED DOMAIN-CONTAINING PROTEIN 39"/>
    <property type="match status" value="1"/>
</dbReference>
<evidence type="ECO:0000313" key="9">
    <source>
        <dbReference type="EMBL" id="CAF3628245.1"/>
    </source>
</evidence>
<evidence type="ECO:0000256" key="5">
    <source>
        <dbReference type="ARBA" id="ARBA00023242"/>
    </source>
</evidence>
<keyword evidence="3" id="KW-0863">Zinc-finger</keyword>
<evidence type="ECO:0000256" key="4">
    <source>
        <dbReference type="ARBA" id="ARBA00022833"/>
    </source>
</evidence>
<evidence type="ECO:0000313" key="11">
    <source>
        <dbReference type="Proteomes" id="UP000663829"/>
    </source>
</evidence>
<dbReference type="OrthoDB" id="109171at2759"/>
<dbReference type="EMBL" id="CAJNOK010002069">
    <property type="protein sequence ID" value="CAF0843199.1"/>
    <property type="molecule type" value="Genomic_DNA"/>
</dbReference>
<keyword evidence="5" id="KW-0539">Nucleus</keyword>
<proteinExistence type="predicted"/>
<feature type="non-terminal residue" evidence="8">
    <location>
        <position position="1"/>
    </location>
</feature>
<evidence type="ECO:0000256" key="3">
    <source>
        <dbReference type="ARBA" id="ARBA00022771"/>
    </source>
</evidence>
<comment type="subcellular location">
    <subcellularLocation>
        <location evidence="1">Nucleus</location>
    </subcellularLocation>
</comment>
<evidence type="ECO:0000313" key="10">
    <source>
        <dbReference type="EMBL" id="CAF4532961.1"/>
    </source>
</evidence>
<dbReference type="Proteomes" id="UP000663829">
    <property type="component" value="Unassembled WGS sequence"/>
</dbReference>
<evidence type="ECO:0000256" key="2">
    <source>
        <dbReference type="ARBA" id="ARBA00022723"/>
    </source>
</evidence>
<dbReference type="InterPro" id="IPR012337">
    <property type="entry name" value="RNaseH-like_sf"/>
</dbReference>
<dbReference type="Proteomes" id="UP000681722">
    <property type="component" value="Unassembled WGS sequence"/>
</dbReference>
<dbReference type="InterPro" id="IPR052035">
    <property type="entry name" value="ZnF_BED_domain_contain"/>
</dbReference>
<dbReference type="EMBL" id="CAJOBC010112036">
    <property type="protein sequence ID" value="CAF4532961.1"/>
    <property type="molecule type" value="Genomic_DNA"/>
</dbReference>
<evidence type="ECO:0000256" key="6">
    <source>
        <dbReference type="SAM" id="MobiDB-lite"/>
    </source>
</evidence>
<feature type="region of interest" description="Disordered" evidence="6">
    <location>
        <begin position="163"/>
        <end position="187"/>
    </location>
</feature>
<dbReference type="Proteomes" id="UP000682733">
    <property type="component" value="Unassembled WGS sequence"/>
</dbReference>
<dbReference type="AlphaFoldDB" id="A0A816DAL2"/>
<dbReference type="PANTHER" id="PTHR46481">
    <property type="entry name" value="ZINC FINGER BED DOMAIN-CONTAINING PROTEIN 4"/>
    <property type="match status" value="1"/>
</dbReference>